<proteinExistence type="predicted"/>
<dbReference type="Proteomes" id="UP000005707">
    <property type="component" value="Unassembled WGS sequence"/>
</dbReference>
<dbReference type="Gene3D" id="3.40.50.300">
    <property type="entry name" value="P-loop containing nucleotide triphosphate hydrolases"/>
    <property type="match status" value="1"/>
</dbReference>
<accession>F7Q1P6</accession>
<evidence type="ECO:0000259" key="1">
    <source>
        <dbReference type="Pfam" id="PF13476"/>
    </source>
</evidence>
<dbReference type="GO" id="GO:0016887">
    <property type="term" value="F:ATP hydrolysis activity"/>
    <property type="evidence" value="ECO:0007669"/>
    <property type="project" value="InterPro"/>
</dbReference>
<dbReference type="GO" id="GO:0006302">
    <property type="term" value="P:double-strand break repair"/>
    <property type="evidence" value="ECO:0007669"/>
    <property type="project" value="InterPro"/>
</dbReference>
<dbReference type="SUPFAM" id="SSF52540">
    <property type="entry name" value="P-loop containing nucleoside triphosphate hydrolases"/>
    <property type="match status" value="1"/>
</dbReference>
<dbReference type="InParanoid" id="F7Q1P6"/>
<dbReference type="RefSeq" id="WP_008825298.1">
    <property type="nucleotide sequence ID" value="NZ_AFNU02000005.1"/>
</dbReference>
<reference evidence="2 3" key="1">
    <citation type="journal article" date="2011" name="J. Bacteriol.">
        <title>Genome sequence of Haloplasma contractile, an unusual contractile bacterium from a deep-sea anoxic brine lake.</title>
        <authorList>
            <person name="Antunes A."/>
            <person name="Alam I."/>
            <person name="El Dorry H."/>
            <person name="Siam R."/>
            <person name="Robertson A."/>
            <person name="Bajic V.B."/>
            <person name="Stingl U."/>
        </authorList>
    </citation>
    <scope>NUCLEOTIDE SEQUENCE [LARGE SCALE GENOMIC DNA]</scope>
    <source>
        <strain evidence="2 3">SSD-17B</strain>
    </source>
</reference>
<dbReference type="InterPro" id="IPR027417">
    <property type="entry name" value="P-loop_NTPase"/>
</dbReference>
<reference evidence="2 3" key="2">
    <citation type="journal article" date="2013" name="PLoS ONE">
        <title>INDIGO - INtegrated Data Warehouse of MIcrobial GenOmes with Examples from the Red Sea Extremophiles.</title>
        <authorList>
            <person name="Alam I."/>
            <person name="Antunes A."/>
            <person name="Kamau A.A."/>
            <person name="Ba Alawi W."/>
            <person name="Kalkatawi M."/>
            <person name="Stingl U."/>
            <person name="Bajic V.B."/>
        </authorList>
    </citation>
    <scope>NUCLEOTIDE SEQUENCE [LARGE SCALE GENOMIC DNA]</scope>
    <source>
        <strain evidence="2 3">SSD-17B</strain>
    </source>
</reference>
<name>F7Q1P6_9MOLU</name>
<gene>
    <name evidence="2" type="ORF">HLPCO_001818</name>
</gene>
<dbReference type="InterPro" id="IPR038729">
    <property type="entry name" value="Rad50/SbcC_AAA"/>
</dbReference>
<sequence>MIKRLFKFENFRTLGINEYEDLELTAIDNMDEGVGGLVVIIGLNNSGKSNIIEAINQFNGEKIGQANAPKFIYEKDLVPKVKYVVNTDEGRYEVKVKGTRKYVDYIPNNEEEKLKEIESETQQIIERLIKNKDKMLKMIINSHYRNFHELLKGVFNAISKCKTQNDLYAMWNTLNQLVSSLWKNRHFNQEYQRNNELKSIYDDLIKLRDMTKEDENQQTKIMNQFEDKYGLKLKPTIFVYNDKITFSSNDMFSDVSNGKLSNLIFFSKLFTMLDNFKLEHLETCYKKFIQFGGTNKGVLKDFEDQVNEE</sequence>
<dbReference type="Pfam" id="PF13476">
    <property type="entry name" value="AAA_23"/>
    <property type="match status" value="1"/>
</dbReference>
<dbReference type="EMBL" id="AFNU02000005">
    <property type="protein sequence ID" value="ERJ12291.1"/>
    <property type="molecule type" value="Genomic_DNA"/>
</dbReference>
<comment type="caution">
    <text evidence="2">The sequence shown here is derived from an EMBL/GenBank/DDBJ whole genome shotgun (WGS) entry which is preliminary data.</text>
</comment>
<evidence type="ECO:0000313" key="3">
    <source>
        <dbReference type="Proteomes" id="UP000005707"/>
    </source>
</evidence>
<dbReference type="AlphaFoldDB" id="F7Q1P6"/>
<protein>
    <submittedName>
        <fullName evidence="2">AAA domain protein</fullName>
    </submittedName>
</protein>
<dbReference type="STRING" id="1033810.HLPCO_001818"/>
<evidence type="ECO:0000313" key="2">
    <source>
        <dbReference type="EMBL" id="ERJ12291.1"/>
    </source>
</evidence>
<organism evidence="2 3">
    <name type="scientific">Haloplasma contractile SSD-17B</name>
    <dbReference type="NCBI Taxonomy" id="1033810"/>
    <lineage>
        <taxon>Bacteria</taxon>
        <taxon>Bacillati</taxon>
        <taxon>Mycoplasmatota</taxon>
        <taxon>Mollicutes</taxon>
        <taxon>Haloplasmatales</taxon>
        <taxon>Haloplasmataceae</taxon>
        <taxon>Haloplasma</taxon>
    </lineage>
</organism>
<keyword evidence="3" id="KW-1185">Reference proteome</keyword>
<feature type="domain" description="Rad50/SbcC-type AAA" evidence="1">
    <location>
        <begin position="9"/>
        <end position="221"/>
    </location>
</feature>